<gene>
    <name evidence="1" type="ORF">BDP27DRAFT_419876</name>
</gene>
<keyword evidence="2" id="KW-1185">Reference proteome</keyword>
<sequence length="141" mass="15928">MISGSIGYTSRGRMNDRIYSLVRTNNGELSEIQLQMSDKFRSVRISLLGGNAGISRKYELNIDSTCIVDEEDAVSDLDPATDSEKESQSWKYRFSYHVSLPTHVNGLFGFTPFQAVCLKNQRLLHHDKLIDDNLVVNGLQE</sequence>
<evidence type="ECO:0000313" key="1">
    <source>
        <dbReference type="EMBL" id="KAF9060475.1"/>
    </source>
</evidence>
<evidence type="ECO:0000313" key="2">
    <source>
        <dbReference type="Proteomes" id="UP000772434"/>
    </source>
</evidence>
<reference evidence="1" key="1">
    <citation type="submission" date="2020-11" db="EMBL/GenBank/DDBJ databases">
        <authorList>
            <consortium name="DOE Joint Genome Institute"/>
            <person name="Ahrendt S."/>
            <person name="Riley R."/>
            <person name="Andreopoulos W."/>
            <person name="Labutti K."/>
            <person name="Pangilinan J."/>
            <person name="Ruiz-Duenas F.J."/>
            <person name="Barrasa J.M."/>
            <person name="Sanchez-Garcia M."/>
            <person name="Camarero S."/>
            <person name="Miyauchi S."/>
            <person name="Serrano A."/>
            <person name="Linde D."/>
            <person name="Babiker R."/>
            <person name="Drula E."/>
            <person name="Ayuso-Fernandez I."/>
            <person name="Pacheco R."/>
            <person name="Padilla G."/>
            <person name="Ferreira P."/>
            <person name="Barriuso J."/>
            <person name="Kellner H."/>
            <person name="Castanera R."/>
            <person name="Alfaro M."/>
            <person name="Ramirez L."/>
            <person name="Pisabarro A.G."/>
            <person name="Kuo A."/>
            <person name="Tritt A."/>
            <person name="Lipzen A."/>
            <person name="He G."/>
            <person name="Yan M."/>
            <person name="Ng V."/>
            <person name="Cullen D."/>
            <person name="Martin F."/>
            <person name="Rosso M.-N."/>
            <person name="Henrissat B."/>
            <person name="Hibbett D."/>
            <person name="Martinez A.T."/>
            <person name="Grigoriev I.V."/>
        </authorList>
    </citation>
    <scope>NUCLEOTIDE SEQUENCE</scope>
    <source>
        <strain evidence="1">AH 40177</strain>
    </source>
</reference>
<dbReference type="EMBL" id="JADNRY010000242">
    <property type="protein sequence ID" value="KAF9060475.1"/>
    <property type="molecule type" value="Genomic_DNA"/>
</dbReference>
<dbReference type="Proteomes" id="UP000772434">
    <property type="component" value="Unassembled WGS sequence"/>
</dbReference>
<comment type="caution">
    <text evidence="1">The sequence shown here is derived from an EMBL/GenBank/DDBJ whole genome shotgun (WGS) entry which is preliminary data.</text>
</comment>
<protein>
    <submittedName>
        <fullName evidence="1">Uncharacterized protein</fullName>
    </submittedName>
</protein>
<name>A0A9P5PE68_9AGAR</name>
<accession>A0A9P5PE68</accession>
<organism evidence="1 2">
    <name type="scientific">Rhodocollybia butyracea</name>
    <dbReference type="NCBI Taxonomy" id="206335"/>
    <lineage>
        <taxon>Eukaryota</taxon>
        <taxon>Fungi</taxon>
        <taxon>Dikarya</taxon>
        <taxon>Basidiomycota</taxon>
        <taxon>Agaricomycotina</taxon>
        <taxon>Agaricomycetes</taxon>
        <taxon>Agaricomycetidae</taxon>
        <taxon>Agaricales</taxon>
        <taxon>Marasmiineae</taxon>
        <taxon>Omphalotaceae</taxon>
        <taxon>Rhodocollybia</taxon>
    </lineage>
</organism>
<proteinExistence type="predicted"/>
<dbReference type="AlphaFoldDB" id="A0A9P5PE68"/>
<dbReference type="OrthoDB" id="42561at2759"/>